<feature type="binding site" evidence="2">
    <location>
        <begin position="7"/>
        <end position="14"/>
    </location>
    <ligand>
        <name>substrate</name>
    </ligand>
</feature>
<dbReference type="SMART" id="SM00855">
    <property type="entry name" value="PGAM"/>
    <property type="match status" value="1"/>
</dbReference>
<dbReference type="GO" id="GO:0005829">
    <property type="term" value="C:cytosol"/>
    <property type="evidence" value="ECO:0007669"/>
    <property type="project" value="TreeGrafter"/>
</dbReference>
<evidence type="ECO:0000313" key="5">
    <source>
        <dbReference type="Proteomes" id="UP001164286"/>
    </source>
</evidence>
<dbReference type="EMBL" id="JAKWFO010000005">
    <property type="protein sequence ID" value="KAI9636067.1"/>
    <property type="molecule type" value="Genomic_DNA"/>
</dbReference>
<feature type="region of interest" description="Disordered" evidence="3">
    <location>
        <begin position="128"/>
        <end position="147"/>
    </location>
</feature>
<feature type="compositionally biased region" description="Low complexity" evidence="3">
    <location>
        <begin position="128"/>
        <end position="145"/>
    </location>
</feature>
<dbReference type="GO" id="GO:0004331">
    <property type="term" value="F:fructose-2,6-bisphosphate 2-phosphatase activity"/>
    <property type="evidence" value="ECO:0007669"/>
    <property type="project" value="TreeGrafter"/>
</dbReference>
<protein>
    <submittedName>
        <fullName evidence="4">Histidine phosphatase superfamily</fullName>
    </submittedName>
</protein>
<sequence>MLLYLVRHGETALNAQGVYQGHLPTPLNEAGRKQAERLGDHLRSVPFKECWTSHLPRAAETARLVLGPHHPKTSIQLEPLLTDRAMGALEGKPWVADPAAEGAAFGVESDEALAARLHKFLSNQIQTHTPLSSPLTSPRTPSTPSEQGSGCVLVVTHEACLLALLQILTDSGATEYFPGTAVAEPAELYMGIKADEMTDEPAELIVEIKQPAASPISPTAGNGSKTSTLPVIVDTHIPADVDVGLQCANTALCVVRVWWEEGEGGKGEDGGYLECGLEAKGRVEVWGDIAHLDT</sequence>
<dbReference type="RefSeq" id="XP_052945844.1">
    <property type="nucleotide sequence ID" value="XM_053087358.1"/>
</dbReference>
<comment type="caution">
    <text evidence="4">The sequence shown here is derived from an EMBL/GenBank/DDBJ whole genome shotgun (WGS) entry which is preliminary data.</text>
</comment>
<evidence type="ECO:0000313" key="4">
    <source>
        <dbReference type="EMBL" id="KAI9636067.1"/>
    </source>
</evidence>
<dbReference type="Gene3D" id="3.40.50.1240">
    <property type="entry name" value="Phosphoglycerate mutase-like"/>
    <property type="match status" value="1"/>
</dbReference>
<gene>
    <name evidence="4" type="ORF">MKK02DRAFT_27506</name>
</gene>
<evidence type="ECO:0000256" key="2">
    <source>
        <dbReference type="PIRSR" id="PIRSR613078-2"/>
    </source>
</evidence>
<dbReference type="PANTHER" id="PTHR46517:SF1">
    <property type="entry name" value="FRUCTOSE-2,6-BISPHOSPHATASE TIGAR"/>
    <property type="match status" value="1"/>
</dbReference>
<dbReference type="InterPro" id="IPR013078">
    <property type="entry name" value="His_Pase_superF_clade-1"/>
</dbReference>
<dbReference type="AlphaFoldDB" id="A0AA38H8W0"/>
<dbReference type="GeneID" id="77726559"/>
<dbReference type="GO" id="GO:0045820">
    <property type="term" value="P:negative regulation of glycolytic process"/>
    <property type="evidence" value="ECO:0007669"/>
    <property type="project" value="TreeGrafter"/>
</dbReference>
<feature type="binding site" evidence="2">
    <location>
        <position position="57"/>
    </location>
    <ligand>
        <name>substrate</name>
    </ligand>
</feature>
<dbReference type="PANTHER" id="PTHR46517">
    <property type="entry name" value="FRUCTOSE-2,6-BISPHOSPHATASE TIGAR"/>
    <property type="match status" value="1"/>
</dbReference>
<organism evidence="4 5">
    <name type="scientific">Dioszegia hungarica</name>
    <dbReference type="NCBI Taxonomy" id="4972"/>
    <lineage>
        <taxon>Eukaryota</taxon>
        <taxon>Fungi</taxon>
        <taxon>Dikarya</taxon>
        <taxon>Basidiomycota</taxon>
        <taxon>Agaricomycotina</taxon>
        <taxon>Tremellomycetes</taxon>
        <taxon>Tremellales</taxon>
        <taxon>Bulleribasidiaceae</taxon>
        <taxon>Dioszegia</taxon>
    </lineage>
</organism>
<dbReference type="InterPro" id="IPR001345">
    <property type="entry name" value="PG/BPGM_mutase_AS"/>
</dbReference>
<keyword evidence="1" id="KW-0378">Hydrolase</keyword>
<dbReference type="SUPFAM" id="SSF53254">
    <property type="entry name" value="Phosphoglycerate mutase-like"/>
    <property type="match status" value="1"/>
</dbReference>
<dbReference type="InterPro" id="IPR051695">
    <property type="entry name" value="Phosphoglycerate_Mutase"/>
</dbReference>
<dbReference type="Proteomes" id="UP001164286">
    <property type="component" value="Unassembled WGS sequence"/>
</dbReference>
<keyword evidence="5" id="KW-1185">Reference proteome</keyword>
<dbReference type="GO" id="GO:0043456">
    <property type="term" value="P:regulation of pentose-phosphate shunt"/>
    <property type="evidence" value="ECO:0007669"/>
    <property type="project" value="TreeGrafter"/>
</dbReference>
<evidence type="ECO:0000256" key="3">
    <source>
        <dbReference type="SAM" id="MobiDB-lite"/>
    </source>
</evidence>
<proteinExistence type="predicted"/>
<evidence type="ECO:0000256" key="1">
    <source>
        <dbReference type="ARBA" id="ARBA00022801"/>
    </source>
</evidence>
<reference evidence="4" key="1">
    <citation type="journal article" date="2022" name="G3 (Bethesda)">
        <title>High quality genome of the basidiomycete yeast Dioszegia hungarica PDD-24b-2 isolated from cloud water.</title>
        <authorList>
            <person name="Jarrige D."/>
            <person name="Haridas S."/>
            <person name="Bleykasten-Grosshans C."/>
            <person name="Joly M."/>
            <person name="Nadalig T."/>
            <person name="Sancelme M."/>
            <person name="Vuilleumier S."/>
            <person name="Grigoriev I.V."/>
            <person name="Amato P."/>
            <person name="Bringel F."/>
        </authorList>
    </citation>
    <scope>NUCLEOTIDE SEQUENCE</scope>
    <source>
        <strain evidence="4">PDD-24b-2</strain>
    </source>
</reference>
<accession>A0AA38H8W0</accession>
<dbReference type="Pfam" id="PF00300">
    <property type="entry name" value="His_Phos_1"/>
    <property type="match status" value="1"/>
</dbReference>
<name>A0AA38H8W0_9TREE</name>
<dbReference type="CDD" id="cd07067">
    <property type="entry name" value="HP_PGM_like"/>
    <property type="match status" value="1"/>
</dbReference>
<dbReference type="PROSITE" id="PS00175">
    <property type="entry name" value="PG_MUTASE"/>
    <property type="match status" value="1"/>
</dbReference>
<dbReference type="InterPro" id="IPR029033">
    <property type="entry name" value="His_PPase_superfam"/>
</dbReference>